<dbReference type="PROSITE" id="PS50815">
    <property type="entry name" value="HORMA"/>
    <property type="match status" value="1"/>
</dbReference>
<name>A0A9P0EK23_9HYPO</name>
<feature type="compositionally biased region" description="Acidic residues" evidence="2">
    <location>
        <begin position="124"/>
        <end position="151"/>
    </location>
</feature>
<comment type="caution">
    <text evidence="4">The sequence shown here is derived from an EMBL/GenBank/DDBJ whole genome shotgun (WGS) entry which is preliminary data.</text>
</comment>
<organism evidence="4 5">
    <name type="scientific">Clonostachys solani</name>
    <dbReference type="NCBI Taxonomy" id="160281"/>
    <lineage>
        <taxon>Eukaryota</taxon>
        <taxon>Fungi</taxon>
        <taxon>Dikarya</taxon>
        <taxon>Ascomycota</taxon>
        <taxon>Pezizomycotina</taxon>
        <taxon>Sordariomycetes</taxon>
        <taxon>Hypocreomycetidae</taxon>
        <taxon>Hypocreales</taxon>
        <taxon>Bionectriaceae</taxon>
        <taxon>Clonostachys</taxon>
    </lineage>
</organism>
<proteinExistence type="inferred from homology"/>
<evidence type="ECO:0000313" key="4">
    <source>
        <dbReference type="EMBL" id="CAH0050230.1"/>
    </source>
</evidence>
<feature type="region of interest" description="Disordered" evidence="2">
    <location>
        <begin position="118"/>
        <end position="156"/>
    </location>
</feature>
<dbReference type="Gene3D" id="3.30.900.10">
    <property type="entry name" value="HORMA domain"/>
    <property type="match status" value="1"/>
</dbReference>
<dbReference type="InterPro" id="IPR036570">
    <property type="entry name" value="HORMA_dom_sf"/>
</dbReference>
<keyword evidence="5" id="KW-1185">Reference proteome</keyword>
<comment type="similarity">
    <text evidence="1">Belongs to the MAD2 family.</text>
</comment>
<dbReference type="PANTHER" id="PTHR11842:SF10">
    <property type="entry name" value="MITOTIC SPINDLE ASSEMBLY CHECKPOINT PROTEIN MAD2B"/>
    <property type="match status" value="1"/>
</dbReference>
<dbReference type="PANTHER" id="PTHR11842">
    <property type="entry name" value="MITOTIC SPINDLE ASSEMBLY CHECKPOINT PROTEIN MAD2"/>
    <property type="match status" value="1"/>
</dbReference>
<feature type="region of interest" description="Disordered" evidence="2">
    <location>
        <begin position="304"/>
        <end position="414"/>
    </location>
</feature>
<dbReference type="EMBL" id="CABFOC020000035">
    <property type="protein sequence ID" value="CAH0050230.1"/>
    <property type="molecule type" value="Genomic_DNA"/>
</dbReference>
<dbReference type="Pfam" id="PF02301">
    <property type="entry name" value="HORMA"/>
    <property type="match status" value="1"/>
</dbReference>
<feature type="compositionally biased region" description="Low complexity" evidence="2">
    <location>
        <begin position="388"/>
        <end position="402"/>
    </location>
</feature>
<gene>
    <name evidence="4" type="ORF">CSOL1703_00002199</name>
</gene>
<sequence>MAAAPEEATEATSLPASEASELLSSFTSFLTLSIHSLLYYRSLYPATTFLTARAYDLPVHQSRHPKVCKWVLDAVAAVKVQLTRATVEKIVFVIHAPDSFSVLERWVFDVGSFPAWQDPSAEPAVDEDDGLGDDDGVEADEEEEEEEEEDQPIYGYDVIEEEGEEGDEEGEVELFDDDAEEEELINWTDVNEALRGALRNLSYVAERLPALPKGCTFTLAVDIRKGTPAPATHPRPWIAAPPNRQRQNPLLQDKQKQKQKQKRRVKGKIPARRTETMAPVRAVQAGPMFFECWAELSKPRPPFFKKPEKPVEKPEAKPNAPGPAPEAKELPSILKKTPGSGKRVQFKDVPVQDGEKKPARISKPRTKSKSKSKSKPRPKPKPTPGPAPKASTSSTTTPAALSHRVKTAPPQENK</sequence>
<accession>A0A9P0EK23</accession>
<evidence type="ECO:0000259" key="3">
    <source>
        <dbReference type="PROSITE" id="PS50815"/>
    </source>
</evidence>
<dbReference type="InterPro" id="IPR003511">
    <property type="entry name" value="HORMA_dom"/>
</dbReference>
<dbReference type="SUPFAM" id="SSF56019">
    <property type="entry name" value="The spindle assembly checkpoint protein mad2"/>
    <property type="match status" value="1"/>
</dbReference>
<feature type="compositionally biased region" description="Basic residues" evidence="2">
    <location>
        <begin position="359"/>
        <end position="380"/>
    </location>
</feature>
<feature type="compositionally biased region" description="Basic residues" evidence="2">
    <location>
        <begin position="257"/>
        <end position="271"/>
    </location>
</feature>
<evidence type="ECO:0000256" key="1">
    <source>
        <dbReference type="ARBA" id="ARBA00010348"/>
    </source>
</evidence>
<evidence type="ECO:0000256" key="2">
    <source>
        <dbReference type="SAM" id="MobiDB-lite"/>
    </source>
</evidence>
<reference evidence="5" key="1">
    <citation type="submission" date="2019-06" db="EMBL/GenBank/DDBJ databases">
        <authorList>
            <person name="Broberg M."/>
        </authorList>
    </citation>
    <scope>NUCLEOTIDE SEQUENCE [LARGE SCALE GENOMIC DNA]</scope>
</reference>
<protein>
    <recommendedName>
        <fullName evidence="3">HORMA domain-containing protein</fullName>
    </recommendedName>
</protein>
<feature type="compositionally biased region" description="Basic and acidic residues" evidence="2">
    <location>
        <begin position="305"/>
        <end position="316"/>
    </location>
</feature>
<dbReference type="GO" id="GO:0016035">
    <property type="term" value="C:zeta DNA polymerase complex"/>
    <property type="evidence" value="ECO:0007669"/>
    <property type="project" value="TreeGrafter"/>
</dbReference>
<dbReference type="OrthoDB" id="21254at2759"/>
<dbReference type="Proteomes" id="UP000775872">
    <property type="component" value="Unassembled WGS sequence"/>
</dbReference>
<reference evidence="4 5" key="2">
    <citation type="submission" date="2021-10" db="EMBL/GenBank/DDBJ databases">
        <authorList>
            <person name="Piombo E."/>
        </authorList>
    </citation>
    <scope>NUCLEOTIDE SEQUENCE [LARGE SCALE GENOMIC DNA]</scope>
</reference>
<feature type="region of interest" description="Disordered" evidence="2">
    <location>
        <begin position="226"/>
        <end position="277"/>
    </location>
</feature>
<dbReference type="AlphaFoldDB" id="A0A9P0EK23"/>
<dbReference type="InterPro" id="IPR045091">
    <property type="entry name" value="Mad2-like"/>
</dbReference>
<feature type="domain" description="HORMA" evidence="3">
    <location>
        <begin position="20"/>
        <end position="278"/>
    </location>
</feature>
<evidence type="ECO:0000313" key="5">
    <source>
        <dbReference type="Proteomes" id="UP000775872"/>
    </source>
</evidence>